<dbReference type="InterPro" id="IPR001623">
    <property type="entry name" value="DnaJ_domain"/>
</dbReference>
<keyword evidence="3" id="KW-1185">Reference proteome</keyword>
<gene>
    <name evidence="2" type="ORF">KOW79_004745</name>
</gene>
<sequence>MTVRRNAFGATAPPFIDYLKEILRRYPDGGQILKELIQNADDAGASKTVFIHDERRYGTGSVWSPALGKYQGPALYAFNDADFTEEDWEGIQRAGRSIKHDDPTKVGRFGIGFNSVYHVTDLPCVLSSKHLAVFDPQKQMFDDDREGYRWSLDDEEDKKHLLEFTDQFKPFQDIVNLVCENDGAWEKIINESYFKGTLFRFPLRHEASEISDNLYDSKKATQLFDSFIPDADISVLFLRSVISISLWHIDSNGRVTIRMNVSASSPSSPLQESDDFRRNCLQGRTSFKTVSCSSPCEEKTTTKWLVTACRLTEGCVPEIDALAGKLSFYPQVDIAFQCDEDRACGSGRLSCFLPLPNNETNMTGLPVHINACFGLTDNRRYIKWQEEDQKNDESAEWNELLMKKVLPHVYLKIIQDSIQLSRESVLPVSAVYHLWPDLRETEHRPRWNEVAEDLFQRLSKNQEIFSLAKNEKEWMAASDAVFPNDYPDTDIMSAVFCLLMEEGENLVTAPDHVLLSIKRTFPNPDTLKWVTPGFVRSVLHRSDIESIGKDEKLSILEYVLSDGRYEELNGLQLLPLSDGSFRSFTNREEDTALIDNEKFSRVLLPFCKERFLPDDLNSNTAHHLRRMAMSDSKLYQLINLDANNVAAFAKKHLPKDWKETKGYVMPLVSDLNESICQKLDLYSPPPAEKVLENLGVLISLAPTMVNPDTDYEFKNKLHSTYKFMQENTEHFRKEMNNKCIPWLWSQTEFVSPREVVLSYPAELDLSLYIKKVEDEFLQYEDLLREWGVKETLSDEEIEAILSEIKDNIDGRTPPYGEPSELKLSTAILDWMRKNEKTLKDSTPVPVKAQNQNFTLQPLKNTVFCDISDDGLEDLKQDKEEFYVIHEESVPSQSEPSPKRPLPQTLEEVKTEIDQSLEEIWKMTDKDKSKAIRRLYLRWHPDKNPDNTDLANEAFKYLLNRIEDLQQGKTKHKTSTQPNTTHWANFSNFYDRWNYEARSHKRGRERFYQNNFRRQYNFWSHFQKTPRPDQEEAKRWYRQAQCDLFAAKNDNRYDPSPEWCLFKVHQAVEKALIATEFRRNGQHPGIIPTIVGLAQKVSQYATYLKDLPHVVNHLRALGVDGKKTQYPNLHPSPHIPNGQFKTEDAQEAVEIATKLLSKLYSYITE</sequence>
<dbReference type="Gene3D" id="3.30.565.10">
    <property type="entry name" value="Histidine kinase-like ATPase, C-terminal domain"/>
    <property type="match status" value="1"/>
</dbReference>
<dbReference type="AlphaFoldDB" id="A0A9D3NWX7"/>
<dbReference type="NCBIfam" id="NF047352">
    <property type="entry name" value="P_loop_sacsin"/>
    <property type="match status" value="1"/>
</dbReference>
<evidence type="ECO:0000313" key="3">
    <source>
        <dbReference type="Proteomes" id="UP000824219"/>
    </source>
</evidence>
<reference evidence="2 3" key="1">
    <citation type="submission" date="2021-06" db="EMBL/GenBank/DDBJ databases">
        <title>Chromosome-level genome assembly of the red-tail catfish (Hemibagrus wyckioides).</title>
        <authorList>
            <person name="Shao F."/>
        </authorList>
    </citation>
    <scope>NUCLEOTIDE SEQUENCE [LARGE SCALE GENOMIC DNA]</scope>
    <source>
        <strain evidence="2">EC202008001</strain>
        <tissue evidence="2">Blood</tissue>
    </source>
</reference>
<dbReference type="SUPFAM" id="SSF81593">
    <property type="entry name" value="Nucleotidyltransferase substrate binding subunit/domain"/>
    <property type="match status" value="1"/>
</dbReference>
<dbReference type="OrthoDB" id="1262810at2759"/>
<dbReference type="PANTHER" id="PTHR46919">
    <property type="entry name" value="ZINC FINGER, C3HC4 TYPE (RING FINGER) FAMILY PROTEIN"/>
    <property type="match status" value="1"/>
</dbReference>
<dbReference type="InterPro" id="IPR007842">
    <property type="entry name" value="HEPN_dom"/>
</dbReference>
<name>A0A9D3NWX7_9TELE</name>
<dbReference type="CDD" id="cd06257">
    <property type="entry name" value="DnaJ"/>
    <property type="match status" value="1"/>
</dbReference>
<dbReference type="Gene3D" id="1.20.120.330">
    <property type="entry name" value="Nucleotidyltransferases domain 2"/>
    <property type="match status" value="1"/>
</dbReference>
<dbReference type="Gene3D" id="1.10.287.110">
    <property type="entry name" value="DnaJ domain"/>
    <property type="match status" value="1"/>
</dbReference>
<dbReference type="EMBL" id="JAHKSW010000006">
    <property type="protein sequence ID" value="KAG7330776.1"/>
    <property type="molecule type" value="Genomic_DNA"/>
</dbReference>
<organism evidence="2 3">
    <name type="scientific">Hemibagrus wyckioides</name>
    <dbReference type="NCBI Taxonomy" id="337641"/>
    <lineage>
        <taxon>Eukaryota</taxon>
        <taxon>Metazoa</taxon>
        <taxon>Chordata</taxon>
        <taxon>Craniata</taxon>
        <taxon>Vertebrata</taxon>
        <taxon>Euteleostomi</taxon>
        <taxon>Actinopterygii</taxon>
        <taxon>Neopterygii</taxon>
        <taxon>Teleostei</taxon>
        <taxon>Ostariophysi</taxon>
        <taxon>Siluriformes</taxon>
        <taxon>Bagridae</taxon>
        <taxon>Hemibagrus</taxon>
    </lineage>
</organism>
<comment type="caution">
    <text evidence="2">The sequence shown here is derived from an EMBL/GenBank/DDBJ whole genome shotgun (WGS) entry which is preliminary data.</text>
</comment>
<dbReference type="InterPro" id="IPR036869">
    <property type="entry name" value="J_dom_sf"/>
</dbReference>
<dbReference type="Pfam" id="PF25794">
    <property type="entry name" value="SACS"/>
    <property type="match status" value="1"/>
</dbReference>
<dbReference type="SMART" id="SM00748">
    <property type="entry name" value="HEPN"/>
    <property type="match status" value="1"/>
</dbReference>
<dbReference type="Proteomes" id="UP000824219">
    <property type="component" value="Linkage Group LG06"/>
</dbReference>
<dbReference type="InterPro" id="IPR036890">
    <property type="entry name" value="HATPase_C_sf"/>
</dbReference>
<evidence type="ECO:0000259" key="1">
    <source>
        <dbReference type="SMART" id="SM00748"/>
    </source>
</evidence>
<feature type="domain" description="HEPN" evidence="1">
    <location>
        <begin position="1036"/>
        <end position="1154"/>
    </location>
</feature>
<dbReference type="Pfam" id="PF05168">
    <property type="entry name" value="HEPN"/>
    <property type="match status" value="1"/>
</dbReference>
<dbReference type="SUPFAM" id="SSF55874">
    <property type="entry name" value="ATPase domain of HSP90 chaperone/DNA topoisomerase II/histidine kinase"/>
    <property type="match status" value="1"/>
</dbReference>
<accession>A0A9D3NWX7</accession>
<dbReference type="InterPro" id="IPR058210">
    <property type="entry name" value="SACS/Nov_dom"/>
</dbReference>
<proteinExistence type="predicted"/>
<evidence type="ECO:0000313" key="2">
    <source>
        <dbReference type="EMBL" id="KAG7330776.1"/>
    </source>
</evidence>
<dbReference type="SUPFAM" id="SSF46565">
    <property type="entry name" value="Chaperone J-domain"/>
    <property type="match status" value="1"/>
</dbReference>
<protein>
    <recommendedName>
        <fullName evidence="1">HEPN domain-containing protein</fullName>
    </recommendedName>
</protein>
<dbReference type="PANTHER" id="PTHR46919:SF2">
    <property type="entry name" value="SACSIN"/>
    <property type="match status" value="1"/>
</dbReference>